<feature type="domain" description="HTH lysR-type" evidence="5">
    <location>
        <begin position="2"/>
        <end position="59"/>
    </location>
</feature>
<dbReference type="GO" id="GO:0006351">
    <property type="term" value="P:DNA-templated transcription"/>
    <property type="evidence" value="ECO:0007669"/>
    <property type="project" value="TreeGrafter"/>
</dbReference>
<dbReference type="GO" id="GO:0043565">
    <property type="term" value="F:sequence-specific DNA binding"/>
    <property type="evidence" value="ECO:0007669"/>
    <property type="project" value="TreeGrafter"/>
</dbReference>
<dbReference type="InterPro" id="IPR005119">
    <property type="entry name" value="LysR_subst-bd"/>
</dbReference>
<dbReference type="PANTHER" id="PTHR30537">
    <property type="entry name" value="HTH-TYPE TRANSCRIPTIONAL REGULATOR"/>
    <property type="match status" value="1"/>
</dbReference>
<dbReference type="InterPro" id="IPR036388">
    <property type="entry name" value="WH-like_DNA-bd_sf"/>
</dbReference>
<evidence type="ECO:0000313" key="7">
    <source>
        <dbReference type="Proteomes" id="UP000034491"/>
    </source>
</evidence>
<dbReference type="OrthoDB" id="9813056at2"/>
<protein>
    <recommendedName>
        <fullName evidence="5">HTH lysR-type domain-containing protein</fullName>
    </recommendedName>
</protein>
<keyword evidence="7" id="KW-1185">Reference proteome</keyword>
<keyword evidence="3" id="KW-0238">DNA-binding</keyword>
<gene>
    <name evidence="6" type="ORF">WH95_10340</name>
</gene>
<organism evidence="6 7">
    <name type="scientific">Kiloniella litopenaei</name>
    <dbReference type="NCBI Taxonomy" id="1549748"/>
    <lineage>
        <taxon>Bacteria</taxon>
        <taxon>Pseudomonadati</taxon>
        <taxon>Pseudomonadota</taxon>
        <taxon>Alphaproteobacteria</taxon>
        <taxon>Rhodospirillales</taxon>
        <taxon>Kiloniellaceae</taxon>
        <taxon>Kiloniella</taxon>
    </lineage>
</organism>
<dbReference type="Proteomes" id="UP000034491">
    <property type="component" value="Unassembled WGS sequence"/>
</dbReference>
<proteinExistence type="inferred from homology"/>
<dbReference type="CDD" id="cd08422">
    <property type="entry name" value="PBP2_CrgA_like"/>
    <property type="match status" value="1"/>
</dbReference>
<dbReference type="GO" id="GO:0003700">
    <property type="term" value="F:DNA-binding transcription factor activity"/>
    <property type="evidence" value="ECO:0007669"/>
    <property type="project" value="InterPro"/>
</dbReference>
<dbReference type="InterPro" id="IPR058163">
    <property type="entry name" value="LysR-type_TF_proteobact-type"/>
</dbReference>
<dbReference type="SUPFAM" id="SSF46785">
    <property type="entry name" value="Winged helix' DNA-binding domain"/>
    <property type="match status" value="1"/>
</dbReference>
<evidence type="ECO:0000313" key="6">
    <source>
        <dbReference type="EMBL" id="KKJ76833.1"/>
    </source>
</evidence>
<dbReference type="FunFam" id="1.10.10.10:FF:000001">
    <property type="entry name" value="LysR family transcriptional regulator"/>
    <property type="match status" value="1"/>
</dbReference>
<dbReference type="SUPFAM" id="SSF53850">
    <property type="entry name" value="Periplasmic binding protein-like II"/>
    <property type="match status" value="1"/>
</dbReference>
<dbReference type="Gene3D" id="3.40.190.290">
    <property type="match status" value="1"/>
</dbReference>
<keyword evidence="2" id="KW-0805">Transcription regulation</keyword>
<dbReference type="PROSITE" id="PS50931">
    <property type="entry name" value="HTH_LYSR"/>
    <property type="match status" value="1"/>
</dbReference>
<evidence type="ECO:0000259" key="5">
    <source>
        <dbReference type="PROSITE" id="PS50931"/>
    </source>
</evidence>
<evidence type="ECO:0000256" key="1">
    <source>
        <dbReference type="ARBA" id="ARBA00009437"/>
    </source>
</evidence>
<dbReference type="InterPro" id="IPR036390">
    <property type="entry name" value="WH_DNA-bd_sf"/>
</dbReference>
<dbReference type="PANTHER" id="PTHR30537:SF68">
    <property type="entry name" value="TRANSCRIPTIONAL REGULATOR-RELATED"/>
    <property type="match status" value="1"/>
</dbReference>
<comment type="caution">
    <text evidence="6">The sequence shown here is derived from an EMBL/GenBank/DDBJ whole genome shotgun (WGS) entry which is preliminary data.</text>
</comment>
<dbReference type="AlphaFoldDB" id="A0A0M2RB39"/>
<dbReference type="Gene3D" id="1.10.10.10">
    <property type="entry name" value="Winged helix-like DNA-binding domain superfamily/Winged helix DNA-binding domain"/>
    <property type="match status" value="1"/>
</dbReference>
<accession>A0A0M2RB39</accession>
<sequence length="286" mass="32109">MVSFIQIQTFLEVAKTESFTKASKLLMVPRSTVSARIQALEESLNVALLTRTTRKVSLTHEGQRYYDRCFEAMDTLKSIEEEFQDKEVLKGLIRLTVPIDLPKEYLASLLCEFNALHPDVVFDVIVTDNTLDMVSENIDLAFRGKNPGSDSLVARKISAGEMVFVTSPDIAAKSKARSLSDVLKVNPLLDPTGLAKELDFVSVEAFISTKNFELSKCLAIKGEGIALLPKTVCEMSLNSGELVPFEFEWELPELSLYLVRPAKKHLPRRVRAFVDFLVNYDKDNKL</sequence>
<keyword evidence="4" id="KW-0804">Transcription</keyword>
<evidence type="ECO:0000256" key="3">
    <source>
        <dbReference type="ARBA" id="ARBA00023125"/>
    </source>
</evidence>
<dbReference type="Pfam" id="PF00126">
    <property type="entry name" value="HTH_1"/>
    <property type="match status" value="1"/>
</dbReference>
<evidence type="ECO:0000256" key="4">
    <source>
        <dbReference type="ARBA" id="ARBA00023163"/>
    </source>
</evidence>
<name>A0A0M2RB39_9PROT</name>
<comment type="similarity">
    <text evidence="1">Belongs to the LysR transcriptional regulatory family.</text>
</comment>
<reference evidence="6 7" key="1">
    <citation type="submission" date="2015-03" db="EMBL/GenBank/DDBJ databases">
        <title>Genome sequence of Kiloniella sp. P1-1, isolated from the gut microflora of Pacific white shrimp, Penaeus vannamei.</title>
        <authorList>
            <person name="Shao Z."/>
            <person name="Wang L."/>
            <person name="Li X."/>
        </authorList>
    </citation>
    <scope>NUCLEOTIDE SEQUENCE [LARGE SCALE GENOMIC DNA]</scope>
    <source>
        <strain evidence="6 7">P1-1</strain>
    </source>
</reference>
<evidence type="ECO:0000256" key="2">
    <source>
        <dbReference type="ARBA" id="ARBA00023015"/>
    </source>
</evidence>
<dbReference type="InterPro" id="IPR000847">
    <property type="entry name" value="LysR_HTH_N"/>
</dbReference>
<dbReference type="Pfam" id="PF03466">
    <property type="entry name" value="LysR_substrate"/>
    <property type="match status" value="1"/>
</dbReference>
<dbReference type="EMBL" id="LANI01000009">
    <property type="protein sequence ID" value="KKJ76833.1"/>
    <property type="molecule type" value="Genomic_DNA"/>
</dbReference>
<dbReference type="RefSeq" id="WP_046506602.1">
    <property type="nucleotide sequence ID" value="NZ_LANI01000009.1"/>
</dbReference>
<dbReference type="STRING" id="1549748.WH95_10340"/>